<evidence type="ECO:0000313" key="1">
    <source>
        <dbReference type="EMBL" id="MCL1107756.1"/>
    </source>
</evidence>
<dbReference type="RefSeq" id="WP_188927188.1">
    <property type="nucleotide sequence ID" value="NZ_BMQI01000090.1"/>
</dbReference>
<gene>
    <name evidence="1" type="ORF">L2749_21390</name>
</gene>
<comment type="caution">
    <text evidence="1">The sequence shown here is derived from an EMBL/GenBank/DDBJ whole genome shotgun (WGS) entry which is preliminary data.</text>
</comment>
<organism evidence="1 2">
    <name type="scientific">Shewanella algicola</name>
    <dbReference type="NCBI Taxonomy" id="640633"/>
    <lineage>
        <taxon>Bacteria</taxon>
        <taxon>Pseudomonadati</taxon>
        <taxon>Pseudomonadota</taxon>
        <taxon>Gammaproteobacteria</taxon>
        <taxon>Alteromonadales</taxon>
        <taxon>Shewanellaceae</taxon>
        <taxon>Shewanella</taxon>
    </lineage>
</organism>
<sequence length="181" mass="20363">MTNYAIFAADADINYYSDAPEELFCSSCCSYIGSKPYLPNDLMESSLKKDFCYSYDGQLIISTKAKIFLEMNSSTELEFHKINSDPEAFVIEAHSKAIFDTEKRKTRFVSKCGKCGNFESIVGSTPPFLKNASNIDQMGLYFTDIQFGSGKEKSPLIIVGEKLGKMLKKTFKEIDLEDVRV</sequence>
<protein>
    <submittedName>
        <fullName evidence="1">Uncharacterized protein</fullName>
    </submittedName>
</protein>
<proteinExistence type="predicted"/>
<dbReference type="EMBL" id="JAKILJ010000088">
    <property type="protein sequence ID" value="MCL1107756.1"/>
    <property type="molecule type" value="Genomic_DNA"/>
</dbReference>
<name>A0A9X2CFU0_9GAMM</name>
<dbReference type="Proteomes" id="UP001139408">
    <property type="component" value="Unassembled WGS sequence"/>
</dbReference>
<accession>A0A9X2CFU0</accession>
<dbReference type="AlphaFoldDB" id="A0A9X2CFU0"/>
<evidence type="ECO:0000313" key="2">
    <source>
        <dbReference type="Proteomes" id="UP001139408"/>
    </source>
</evidence>
<reference evidence="1" key="1">
    <citation type="submission" date="2022-01" db="EMBL/GenBank/DDBJ databases">
        <title>Whole genome-based taxonomy of the Shewanellaceae.</title>
        <authorList>
            <person name="Martin-Rodriguez A.J."/>
        </authorList>
    </citation>
    <scope>NUCLEOTIDE SEQUENCE</scope>
    <source>
        <strain evidence="1">DSM 23803</strain>
    </source>
</reference>
<keyword evidence="2" id="KW-1185">Reference proteome</keyword>